<keyword evidence="1 4" id="KW-0808">Transferase</keyword>
<dbReference type="Gene3D" id="3.40.630.30">
    <property type="match status" value="1"/>
</dbReference>
<evidence type="ECO:0000313" key="5">
    <source>
        <dbReference type="Proteomes" id="UP000190092"/>
    </source>
</evidence>
<dbReference type="SUPFAM" id="SSF55729">
    <property type="entry name" value="Acyl-CoA N-acyltransferases (Nat)"/>
    <property type="match status" value="1"/>
</dbReference>
<evidence type="ECO:0000313" key="4">
    <source>
        <dbReference type="EMBL" id="SKA21009.1"/>
    </source>
</evidence>
<name>A0A1T4RYC7_9HYPH</name>
<dbReference type="Proteomes" id="UP000190092">
    <property type="component" value="Unassembled WGS sequence"/>
</dbReference>
<evidence type="ECO:0000256" key="1">
    <source>
        <dbReference type="ARBA" id="ARBA00022679"/>
    </source>
</evidence>
<dbReference type="PROSITE" id="PS51186">
    <property type="entry name" value="GNAT"/>
    <property type="match status" value="1"/>
</dbReference>
<feature type="domain" description="N-acetyltransferase" evidence="3">
    <location>
        <begin position="119"/>
        <end position="249"/>
    </location>
</feature>
<dbReference type="AlphaFoldDB" id="A0A1T4RYC7"/>
<dbReference type="GO" id="GO:0016747">
    <property type="term" value="F:acyltransferase activity, transferring groups other than amino-acyl groups"/>
    <property type="evidence" value="ECO:0007669"/>
    <property type="project" value="InterPro"/>
</dbReference>
<gene>
    <name evidence="4" type="ORF">SAMN02745126_04175</name>
</gene>
<keyword evidence="2" id="KW-0012">Acyltransferase</keyword>
<dbReference type="STRING" id="225324.SAMN02745126_04175"/>
<dbReference type="InterPro" id="IPR000182">
    <property type="entry name" value="GNAT_dom"/>
</dbReference>
<evidence type="ECO:0000259" key="3">
    <source>
        <dbReference type="PROSITE" id="PS51186"/>
    </source>
</evidence>
<accession>A0A1T4RYC7</accession>
<dbReference type="InterPro" id="IPR050680">
    <property type="entry name" value="YpeA/RimI_acetyltransf"/>
</dbReference>
<keyword evidence="5" id="KW-1185">Reference proteome</keyword>
<sequence length="249" mass="27478">MSLPLNHTLIRQLEDRCFRAWPALDCRTEHGWLQRFSGGYTKRANSINALGSNTQFTLQIKDELEAAYCERNLPPIWRLTPLAPEDVDATLAAQGYRRIDESYIQVASLDDRFAADPVVTIAPAPSPKWLAGFAALSPVAPHHRQTMARMLTAIESPVGFAQVEQAGRLVGFALGVVDGDHVGLFDVLVAPEARRRGLARRLTQSIGAWGCQHGARFAYLQVVATNEAALPLYATLGFKTVYSYAYRVP</sequence>
<dbReference type="OrthoDB" id="9775595at2"/>
<dbReference type="PANTHER" id="PTHR43420:SF47">
    <property type="entry name" value="N-ACETYLTRANSFERASE DOMAIN-CONTAINING PROTEIN"/>
    <property type="match status" value="1"/>
</dbReference>
<proteinExistence type="predicted"/>
<dbReference type="InterPro" id="IPR056935">
    <property type="entry name" value="Rv0428c-like_C"/>
</dbReference>
<protein>
    <submittedName>
        <fullName evidence="4">Acetyltransferase (GNAT) family protein</fullName>
    </submittedName>
</protein>
<dbReference type="PANTHER" id="PTHR43420">
    <property type="entry name" value="ACETYLTRANSFERASE"/>
    <property type="match status" value="1"/>
</dbReference>
<evidence type="ECO:0000256" key="2">
    <source>
        <dbReference type="ARBA" id="ARBA00023315"/>
    </source>
</evidence>
<organism evidence="4 5">
    <name type="scientific">Enhydrobacter aerosaccus</name>
    <dbReference type="NCBI Taxonomy" id="225324"/>
    <lineage>
        <taxon>Bacteria</taxon>
        <taxon>Pseudomonadati</taxon>
        <taxon>Pseudomonadota</taxon>
        <taxon>Alphaproteobacteria</taxon>
        <taxon>Hyphomicrobiales</taxon>
        <taxon>Enhydrobacter</taxon>
    </lineage>
</organism>
<dbReference type="EMBL" id="FUWJ01000006">
    <property type="protein sequence ID" value="SKA21009.1"/>
    <property type="molecule type" value="Genomic_DNA"/>
</dbReference>
<reference evidence="5" key="1">
    <citation type="submission" date="2017-02" db="EMBL/GenBank/DDBJ databases">
        <authorList>
            <person name="Varghese N."/>
            <person name="Submissions S."/>
        </authorList>
    </citation>
    <scope>NUCLEOTIDE SEQUENCE [LARGE SCALE GENOMIC DNA]</scope>
    <source>
        <strain evidence="5">ATCC 27094</strain>
    </source>
</reference>
<dbReference type="InterPro" id="IPR016181">
    <property type="entry name" value="Acyl_CoA_acyltransferase"/>
</dbReference>
<dbReference type="Pfam" id="PF24553">
    <property type="entry name" value="Rv0428c_C"/>
    <property type="match status" value="1"/>
</dbReference>
<dbReference type="RefSeq" id="WP_085935859.1">
    <property type="nucleotide sequence ID" value="NZ_FUWJ01000006.1"/>
</dbReference>